<comment type="caution">
    <text evidence="2">The sequence shown here is derived from an EMBL/GenBank/DDBJ whole genome shotgun (WGS) entry which is preliminary data.</text>
</comment>
<organism evidence="2 3">
    <name type="scientific">Molorchus minor</name>
    <dbReference type="NCBI Taxonomy" id="1323400"/>
    <lineage>
        <taxon>Eukaryota</taxon>
        <taxon>Metazoa</taxon>
        <taxon>Ecdysozoa</taxon>
        <taxon>Arthropoda</taxon>
        <taxon>Hexapoda</taxon>
        <taxon>Insecta</taxon>
        <taxon>Pterygota</taxon>
        <taxon>Neoptera</taxon>
        <taxon>Endopterygota</taxon>
        <taxon>Coleoptera</taxon>
        <taxon>Polyphaga</taxon>
        <taxon>Cucujiformia</taxon>
        <taxon>Chrysomeloidea</taxon>
        <taxon>Cerambycidae</taxon>
        <taxon>Lamiinae</taxon>
        <taxon>Monochamini</taxon>
        <taxon>Molorchus</taxon>
    </lineage>
</organism>
<evidence type="ECO:0000313" key="3">
    <source>
        <dbReference type="Proteomes" id="UP001162164"/>
    </source>
</evidence>
<accession>A0ABQ9K4P9</accession>
<proteinExistence type="predicted"/>
<feature type="region of interest" description="Disordered" evidence="1">
    <location>
        <begin position="49"/>
        <end position="81"/>
    </location>
</feature>
<sequence length="130" mass="14470">MGASKGNPKIFARGDAEGVSKKLCFDSNEEDQNFVRNGISLQMDHSQLEFSSDDDDEEIFYTPPSSPSLLENEDSDDEFNDTELPDREIFIEGWLSWKDFNRNNAASPTTFIASSFPNSPKTSTPPPNPG</sequence>
<keyword evidence="3" id="KW-1185">Reference proteome</keyword>
<reference evidence="2" key="1">
    <citation type="journal article" date="2023" name="Insect Mol. Biol.">
        <title>Genome sequencing provides insights into the evolution of gene families encoding plant cell wall-degrading enzymes in longhorned beetles.</title>
        <authorList>
            <person name="Shin N.R."/>
            <person name="Okamura Y."/>
            <person name="Kirsch R."/>
            <person name="Pauchet Y."/>
        </authorList>
    </citation>
    <scope>NUCLEOTIDE SEQUENCE</scope>
    <source>
        <strain evidence="2">MMC_N1</strain>
    </source>
</reference>
<feature type="region of interest" description="Disordered" evidence="1">
    <location>
        <begin position="108"/>
        <end position="130"/>
    </location>
</feature>
<evidence type="ECO:0000313" key="2">
    <source>
        <dbReference type="EMBL" id="KAJ8984578.1"/>
    </source>
</evidence>
<dbReference type="Proteomes" id="UP001162164">
    <property type="component" value="Unassembled WGS sequence"/>
</dbReference>
<gene>
    <name evidence="2" type="ORF">NQ317_006040</name>
</gene>
<name>A0ABQ9K4P9_9CUCU</name>
<dbReference type="EMBL" id="JAPWTJ010000031">
    <property type="protein sequence ID" value="KAJ8984578.1"/>
    <property type="molecule type" value="Genomic_DNA"/>
</dbReference>
<feature type="compositionally biased region" description="Acidic residues" evidence="1">
    <location>
        <begin position="71"/>
        <end position="81"/>
    </location>
</feature>
<evidence type="ECO:0000256" key="1">
    <source>
        <dbReference type="SAM" id="MobiDB-lite"/>
    </source>
</evidence>
<protein>
    <submittedName>
        <fullName evidence="2">Uncharacterized protein</fullName>
    </submittedName>
</protein>